<comment type="caution">
    <text evidence="1">The sequence shown here is derived from an EMBL/GenBank/DDBJ whole genome shotgun (WGS) entry which is preliminary data.</text>
</comment>
<dbReference type="Proteomes" id="UP001174932">
    <property type="component" value="Unassembled WGS sequence"/>
</dbReference>
<dbReference type="PANTHER" id="PTHR37816">
    <property type="entry name" value="YALI0E33011P"/>
    <property type="match status" value="1"/>
</dbReference>
<dbReference type="EMBL" id="JAUOZU010000012">
    <property type="protein sequence ID" value="MDO6965612.1"/>
    <property type="molecule type" value="Genomic_DNA"/>
</dbReference>
<organism evidence="1 2">
    <name type="scientific">Rhizobium alvei</name>
    <dbReference type="NCBI Taxonomy" id="1132659"/>
    <lineage>
        <taxon>Bacteria</taxon>
        <taxon>Pseudomonadati</taxon>
        <taxon>Pseudomonadota</taxon>
        <taxon>Alphaproteobacteria</taxon>
        <taxon>Hyphomicrobiales</taxon>
        <taxon>Rhizobiaceae</taxon>
        <taxon>Rhizobium/Agrobacterium group</taxon>
        <taxon>Rhizobium</taxon>
    </lineage>
</organism>
<dbReference type="InterPro" id="IPR027417">
    <property type="entry name" value="P-loop_NTPase"/>
</dbReference>
<proteinExistence type="predicted"/>
<name>A0ABT8YPQ9_9HYPH</name>
<reference evidence="1" key="2">
    <citation type="submission" date="2023-07" db="EMBL/GenBank/DDBJ databases">
        <authorList>
            <person name="Shen H."/>
        </authorList>
    </citation>
    <scope>NUCLEOTIDE SEQUENCE</scope>
    <source>
        <strain evidence="1">TNR-22</strain>
    </source>
</reference>
<dbReference type="InterPro" id="IPR052922">
    <property type="entry name" value="Cytidylate_Kinase-2"/>
</dbReference>
<evidence type="ECO:0000313" key="1">
    <source>
        <dbReference type="EMBL" id="MDO6965612.1"/>
    </source>
</evidence>
<dbReference type="SUPFAM" id="SSF52540">
    <property type="entry name" value="P-loop containing nucleoside triphosphate hydrolases"/>
    <property type="match status" value="1"/>
</dbReference>
<gene>
    <name evidence="1" type="ORF">Q4481_16730</name>
</gene>
<accession>A0ABT8YPQ9</accession>
<keyword evidence="2" id="KW-1185">Reference proteome</keyword>
<protein>
    <submittedName>
        <fullName evidence="1">AAA family ATPase</fullName>
    </submittedName>
</protein>
<dbReference type="Gene3D" id="3.40.50.300">
    <property type="entry name" value="P-loop containing nucleotide triphosphate hydrolases"/>
    <property type="match status" value="1"/>
</dbReference>
<sequence length="159" mass="17585">MLIIGNCGSGKSWLALKLGSNLSLPAYHLDNLHWEPGLPGVPRDKQLAFQDTRTIATSPAWLIEGVFGWLAEAALERATALVWIDLPVPECLKNIQARGPQNGENQTAFEALLAWTADYEQRSTSTGHAAHRDLYTRFSGAKFRLDHREAVSKFADQSI</sequence>
<evidence type="ECO:0000313" key="2">
    <source>
        <dbReference type="Proteomes" id="UP001174932"/>
    </source>
</evidence>
<dbReference type="PANTHER" id="PTHR37816:SF1">
    <property type="entry name" value="TOXIN"/>
    <property type="match status" value="1"/>
</dbReference>
<reference evidence="1" key="1">
    <citation type="journal article" date="2015" name="Int. J. Syst. Evol. Microbiol.">
        <title>Rhizobium alvei sp. nov., isolated from a freshwater river.</title>
        <authorList>
            <person name="Sheu S.Y."/>
            <person name="Huang H.W."/>
            <person name="Young C.C."/>
            <person name="Chen W.M."/>
        </authorList>
    </citation>
    <scope>NUCLEOTIDE SEQUENCE</scope>
    <source>
        <strain evidence="1">TNR-22</strain>
    </source>
</reference>
<dbReference type="RefSeq" id="WP_304377545.1">
    <property type="nucleotide sequence ID" value="NZ_JAUOZU010000012.1"/>
</dbReference>